<dbReference type="EMBL" id="LYOS01000001">
    <property type="protein sequence ID" value="OFV68787.1"/>
    <property type="molecule type" value="Genomic_DNA"/>
</dbReference>
<dbReference type="AlphaFoldDB" id="A0A1F2PBT0"/>
<evidence type="ECO:0000313" key="3">
    <source>
        <dbReference type="Proteomes" id="UP000186940"/>
    </source>
</evidence>
<dbReference type="InterPro" id="IPR005122">
    <property type="entry name" value="Uracil-DNA_glycosylase-like"/>
</dbReference>
<feature type="domain" description="Uracil-DNA glycosylase-like" evidence="1">
    <location>
        <begin position="106"/>
        <end position="197"/>
    </location>
</feature>
<keyword evidence="3" id="KW-1185">Reference proteome</keyword>
<sequence>MNLIEYLKKINKEECPEECIFKQKSPKVAIIPPPNEILGIIVSRDPTFDWIKNYEEAWKEYNETVNVENLRKKLFEAIPKSLIERITTYKDKLNSTEEDIVCLHKMIYKNVYWTHLHKCFTNKRDKEYEFDNKNAIICGERWLAKELEIATNTKTKFIIALGRDVQRFVCEWREDYCENRDIKIIYLPHPSPANVGKYWSWCPKEERNKVRLTKRINNLLQLCKGG</sequence>
<accession>A0A1F2PBT0</accession>
<evidence type="ECO:0000313" key="2">
    <source>
        <dbReference type="EMBL" id="OFV68787.1"/>
    </source>
</evidence>
<comment type="caution">
    <text evidence="2">The sequence shown here is derived from an EMBL/GenBank/DDBJ whole genome shotgun (WGS) entry which is preliminary data.</text>
</comment>
<organism evidence="2 3">
    <name type="scientific">Candidatus Syntropharchaeum caldarium</name>
    <dbReference type="NCBI Taxonomy" id="1838285"/>
    <lineage>
        <taxon>Archaea</taxon>
        <taxon>Methanobacteriati</taxon>
        <taxon>Methanobacteriota</taxon>
        <taxon>Stenosarchaea group</taxon>
        <taxon>Methanomicrobia</taxon>
        <taxon>Methanosarcinales</taxon>
        <taxon>ANME-2 cluster</taxon>
        <taxon>Candidatus Syntropharchaeum</taxon>
    </lineage>
</organism>
<gene>
    <name evidence="2" type="ORF">SCAL_000463</name>
</gene>
<dbReference type="Proteomes" id="UP000186940">
    <property type="component" value="Unassembled WGS sequence"/>
</dbReference>
<proteinExistence type="predicted"/>
<reference evidence="2" key="1">
    <citation type="submission" date="2016-05" db="EMBL/GenBank/DDBJ databases">
        <title>Microbial consortia oxidize butane by reversing methanogenesis.</title>
        <authorList>
            <person name="Laso-Perez R."/>
            <person name="Richter M."/>
            <person name="Wegener G."/>
            <person name="Musat F."/>
        </authorList>
    </citation>
    <scope>NUCLEOTIDE SEQUENCE [LARGE SCALE GENOMIC DNA]</scope>
    <source>
        <strain evidence="2">BOX2</strain>
    </source>
</reference>
<dbReference type="Pfam" id="PF03167">
    <property type="entry name" value="UDG"/>
    <property type="match status" value="1"/>
</dbReference>
<dbReference type="InterPro" id="IPR036895">
    <property type="entry name" value="Uracil-DNA_glycosylase-like_sf"/>
</dbReference>
<evidence type="ECO:0000259" key="1">
    <source>
        <dbReference type="Pfam" id="PF03167"/>
    </source>
</evidence>
<protein>
    <submittedName>
        <fullName evidence="2">Uracil DNA glycosylase superfamily protein</fullName>
    </submittedName>
</protein>
<dbReference type="Gene3D" id="3.40.470.10">
    <property type="entry name" value="Uracil-DNA glycosylase-like domain"/>
    <property type="match status" value="1"/>
</dbReference>
<dbReference type="SUPFAM" id="SSF52141">
    <property type="entry name" value="Uracil-DNA glycosylase-like"/>
    <property type="match status" value="1"/>
</dbReference>
<name>A0A1F2PBT0_9EURY</name>